<reference evidence="1" key="2">
    <citation type="journal article" date="2020" name="Nat. Commun.">
        <title>Large-scale genome sequencing of mycorrhizal fungi provides insights into the early evolution of symbiotic traits.</title>
        <authorList>
            <person name="Miyauchi S."/>
            <person name="Kiss E."/>
            <person name="Kuo A."/>
            <person name="Drula E."/>
            <person name="Kohler A."/>
            <person name="Sanchez-Garcia M."/>
            <person name="Morin E."/>
            <person name="Andreopoulos B."/>
            <person name="Barry K.W."/>
            <person name="Bonito G."/>
            <person name="Buee M."/>
            <person name="Carver A."/>
            <person name="Chen C."/>
            <person name="Cichocki N."/>
            <person name="Clum A."/>
            <person name="Culley D."/>
            <person name="Crous P.W."/>
            <person name="Fauchery L."/>
            <person name="Girlanda M."/>
            <person name="Hayes R.D."/>
            <person name="Keri Z."/>
            <person name="LaButti K."/>
            <person name="Lipzen A."/>
            <person name="Lombard V."/>
            <person name="Magnuson J."/>
            <person name="Maillard F."/>
            <person name="Murat C."/>
            <person name="Nolan M."/>
            <person name="Ohm R.A."/>
            <person name="Pangilinan J."/>
            <person name="Pereira M.F."/>
            <person name="Perotto S."/>
            <person name="Peter M."/>
            <person name="Pfister S."/>
            <person name="Riley R."/>
            <person name="Sitrit Y."/>
            <person name="Stielow J.B."/>
            <person name="Szollosi G."/>
            <person name="Zifcakova L."/>
            <person name="Stursova M."/>
            <person name="Spatafora J.W."/>
            <person name="Tedersoo L."/>
            <person name="Vaario L.M."/>
            <person name="Yamada A."/>
            <person name="Yan M."/>
            <person name="Wang P."/>
            <person name="Xu J."/>
            <person name="Bruns T."/>
            <person name="Baldrian P."/>
            <person name="Vilgalys R."/>
            <person name="Dunand C."/>
            <person name="Henrissat B."/>
            <person name="Grigoriev I.V."/>
            <person name="Hibbett D."/>
            <person name="Nagy L.G."/>
            <person name="Martin F.M."/>
        </authorList>
    </citation>
    <scope>NUCLEOTIDE SEQUENCE</scope>
    <source>
        <strain evidence="1">P2</strain>
    </source>
</reference>
<dbReference type="Proteomes" id="UP000886501">
    <property type="component" value="Unassembled WGS sequence"/>
</dbReference>
<evidence type="ECO:0000313" key="2">
    <source>
        <dbReference type="Proteomes" id="UP000886501"/>
    </source>
</evidence>
<evidence type="ECO:0000313" key="1">
    <source>
        <dbReference type="EMBL" id="KAF9650274.1"/>
    </source>
</evidence>
<name>A0ACB6ZL70_THEGA</name>
<keyword evidence="2" id="KW-1185">Reference proteome</keyword>
<proteinExistence type="predicted"/>
<comment type="caution">
    <text evidence="1">The sequence shown here is derived from an EMBL/GenBank/DDBJ whole genome shotgun (WGS) entry which is preliminary data.</text>
</comment>
<organism evidence="1 2">
    <name type="scientific">Thelephora ganbajun</name>
    <name type="common">Ganba fungus</name>
    <dbReference type="NCBI Taxonomy" id="370292"/>
    <lineage>
        <taxon>Eukaryota</taxon>
        <taxon>Fungi</taxon>
        <taxon>Dikarya</taxon>
        <taxon>Basidiomycota</taxon>
        <taxon>Agaricomycotina</taxon>
        <taxon>Agaricomycetes</taxon>
        <taxon>Thelephorales</taxon>
        <taxon>Thelephoraceae</taxon>
        <taxon>Thelephora</taxon>
    </lineage>
</organism>
<protein>
    <submittedName>
        <fullName evidence="1">Uncharacterized protein</fullName>
    </submittedName>
</protein>
<accession>A0ACB6ZL70</accession>
<dbReference type="EMBL" id="MU117986">
    <property type="protein sequence ID" value="KAF9650274.1"/>
    <property type="molecule type" value="Genomic_DNA"/>
</dbReference>
<sequence>MGRKKGEQPKNRQKVQKGKGKATAEGDEDNPPNAPSPNAPSHQQQRPPAQNQQVSTVDTAKELEALNQRVEQLTEECTASKEVATSLENTNKLLEAKIAELQSEQATRPTTHSRKKKRVPRPKGSKWRLRDKMGLANDEVKYNQIIRKLRNIKNEAGFKDGSLFNDQSKDKIVKYCKVARKEVAYLRRFKGDWATTAYLRRSFCNRRGYLNRSDDKDPKTVDKNRSGPSGTNHDEDEDDDVDIGGDDDLRRENDQDDFANPSEDDDGESD</sequence>
<gene>
    <name evidence="1" type="ORF">BDM02DRAFT_3185493</name>
</gene>
<reference evidence="1" key="1">
    <citation type="submission" date="2019-10" db="EMBL/GenBank/DDBJ databases">
        <authorList>
            <consortium name="DOE Joint Genome Institute"/>
            <person name="Kuo A."/>
            <person name="Miyauchi S."/>
            <person name="Kiss E."/>
            <person name="Drula E."/>
            <person name="Kohler A."/>
            <person name="Sanchez-Garcia M."/>
            <person name="Andreopoulos B."/>
            <person name="Barry K.W."/>
            <person name="Bonito G."/>
            <person name="Buee M."/>
            <person name="Carver A."/>
            <person name="Chen C."/>
            <person name="Cichocki N."/>
            <person name="Clum A."/>
            <person name="Culley D."/>
            <person name="Crous P.W."/>
            <person name="Fauchery L."/>
            <person name="Girlanda M."/>
            <person name="Hayes R."/>
            <person name="Keri Z."/>
            <person name="Labutti K."/>
            <person name="Lipzen A."/>
            <person name="Lombard V."/>
            <person name="Magnuson J."/>
            <person name="Maillard F."/>
            <person name="Morin E."/>
            <person name="Murat C."/>
            <person name="Nolan M."/>
            <person name="Ohm R."/>
            <person name="Pangilinan J."/>
            <person name="Pereira M."/>
            <person name="Perotto S."/>
            <person name="Peter M."/>
            <person name="Riley R."/>
            <person name="Sitrit Y."/>
            <person name="Stielow B."/>
            <person name="Szollosi G."/>
            <person name="Zifcakova L."/>
            <person name="Stursova M."/>
            <person name="Spatafora J.W."/>
            <person name="Tedersoo L."/>
            <person name="Vaario L.-M."/>
            <person name="Yamada A."/>
            <person name="Yan M."/>
            <person name="Wang P."/>
            <person name="Xu J."/>
            <person name="Bruns T."/>
            <person name="Baldrian P."/>
            <person name="Vilgalys R."/>
            <person name="Henrissat B."/>
            <person name="Grigoriev I.V."/>
            <person name="Hibbett D."/>
            <person name="Nagy L.G."/>
            <person name="Martin F.M."/>
        </authorList>
    </citation>
    <scope>NUCLEOTIDE SEQUENCE</scope>
    <source>
        <strain evidence="1">P2</strain>
    </source>
</reference>